<evidence type="ECO:0000313" key="3">
    <source>
        <dbReference type="Proteomes" id="UP000187203"/>
    </source>
</evidence>
<evidence type="ECO:0000259" key="1">
    <source>
        <dbReference type="Pfam" id="PF05699"/>
    </source>
</evidence>
<dbReference type="PANTHER" id="PTHR23272">
    <property type="entry name" value="BED FINGER-RELATED"/>
    <property type="match status" value="1"/>
</dbReference>
<dbReference type="InterPro" id="IPR008906">
    <property type="entry name" value="HATC_C_dom"/>
</dbReference>
<accession>A0A1R3IJ65</accession>
<sequence length="114" mass="12400">MGKQLRGLTRVSLSEHEILDSFRPEDLNPKMDQNADERKMADLGLAFGSDQDQGGCTQSGKLPIDPSQIARDVIDVPISTVASESAFSIGDRVLDVYGSCLNPKFVQALVYGQE</sequence>
<dbReference type="OrthoDB" id="2692378at2759"/>
<proteinExistence type="predicted"/>
<keyword evidence="3" id="KW-1185">Reference proteome</keyword>
<reference evidence="3" key="1">
    <citation type="submission" date="2013-09" db="EMBL/GenBank/DDBJ databases">
        <title>Corchorus olitorius genome sequencing.</title>
        <authorList>
            <person name="Alam M."/>
            <person name="Haque M.S."/>
            <person name="Islam M.S."/>
            <person name="Emdad E.M."/>
            <person name="Islam M.M."/>
            <person name="Ahmed B."/>
            <person name="Halim A."/>
            <person name="Hossen Q.M.M."/>
            <person name="Hossain M.Z."/>
            <person name="Ahmed R."/>
            <person name="Khan M.M."/>
            <person name="Islam R."/>
            <person name="Rashid M.M."/>
            <person name="Khan S.A."/>
            <person name="Rahman M.S."/>
            <person name="Alam M."/>
            <person name="Yahiya A.S."/>
            <person name="Khan M.S."/>
            <person name="Azam M.S."/>
            <person name="Haque T."/>
            <person name="Lashkar M.Z.H."/>
            <person name="Akhand A.I."/>
            <person name="Morshed G."/>
            <person name="Roy S."/>
            <person name="Uddin K.S."/>
            <person name="Rabeya T."/>
            <person name="Hossain A.S."/>
            <person name="Chowdhury A."/>
            <person name="Snigdha A.R."/>
            <person name="Mortoza M.S."/>
            <person name="Matin S.A."/>
            <person name="Hoque S.M.E."/>
            <person name="Islam M.K."/>
            <person name="Roy D.K."/>
            <person name="Haider R."/>
            <person name="Moosa M.M."/>
            <person name="Elias S.M."/>
            <person name="Hasan A.M."/>
            <person name="Jahan S."/>
            <person name="Shafiuddin M."/>
            <person name="Mahmood N."/>
            <person name="Shommy N.S."/>
        </authorList>
    </citation>
    <scope>NUCLEOTIDE SEQUENCE [LARGE SCALE GENOMIC DNA]</scope>
    <source>
        <strain evidence="3">cv. O-4</strain>
    </source>
</reference>
<organism evidence="2 3">
    <name type="scientific">Corchorus olitorius</name>
    <dbReference type="NCBI Taxonomy" id="93759"/>
    <lineage>
        <taxon>Eukaryota</taxon>
        <taxon>Viridiplantae</taxon>
        <taxon>Streptophyta</taxon>
        <taxon>Embryophyta</taxon>
        <taxon>Tracheophyta</taxon>
        <taxon>Spermatophyta</taxon>
        <taxon>Magnoliopsida</taxon>
        <taxon>eudicotyledons</taxon>
        <taxon>Gunneridae</taxon>
        <taxon>Pentapetalae</taxon>
        <taxon>rosids</taxon>
        <taxon>malvids</taxon>
        <taxon>Malvales</taxon>
        <taxon>Malvaceae</taxon>
        <taxon>Grewioideae</taxon>
        <taxon>Apeibeae</taxon>
        <taxon>Corchorus</taxon>
    </lineage>
</organism>
<dbReference type="Pfam" id="PF05699">
    <property type="entry name" value="Dimer_Tnp_hAT"/>
    <property type="match status" value="1"/>
</dbReference>
<dbReference type="AlphaFoldDB" id="A0A1R3IJ65"/>
<feature type="domain" description="HAT C-terminal dimerisation" evidence="1">
    <location>
        <begin position="67"/>
        <end position="111"/>
    </location>
</feature>
<name>A0A1R3IJ65_9ROSI</name>
<dbReference type="EMBL" id="AWUE01018106">
    <property type="protein sequence ID" value="OMO82600.1"/>
    <property type="molecule type" value="Genomic_DNA"/>
</dbReference>
<dbReference type="GO" id="GO:0046983">
    <property type="term" value="F:protein dimerization activity"/>
    <property type="evidence" value="ECO:0007669"/>
    <property type="project" value="InterPro"/>
</dbReference>
<comment type="caution">
    <text evidence="2">The sequence shown here is derived from an EMBL/GenBank/DDBJ whole genome shotgun (WGS) entry which is preliminary data.</text>
</comment>
<dbReference type="Proteomes" id="UP000187203">
    <property type="component" value="Unassembled WGS sequence"/>
</dbReference>
<dbReference type="PANTHER" id="PTHR23272:SF161">
    <property type="entry name" value="ZINC FINGER BED DOMAIN-CONTAINING PROTEIN RICESLEEPER 1-LIKE"/>
    <property type="match status" value="1"/>
</dbReference>
<evidence type="ECO:0000313" key="2">
    <source>
        <dbReference type="EMBL" id="OMO82600.1"/>
    </source>
</evidence>
<protein>
    <recommendedName>
        <fullName evidence="1">HAT C-terminal dimerisation domain-containing protein</fullName>
    </recommendedName>
</protein>
<gene>
    <name evidence="2" type="ORF">COLO4_22917</name>
</gene>